<name>X0U1M3_9ZZZZ</name>
<proteinExistence type="predicted"/>
<reference evidence="1" key="1">
    <citation type="journal article" date="2014" name="Front. Microbiol.">
        <title>High frequency of phylogenetically diverse reductive dehalogenase-homologous genes in deep subseafloor sedimentary metagenomes.</title>
        <authorList>
            <person name="Kawai M."/>
            <person name="Futagami T."/>
            <person name="Toyoda A."/>
            <person name="Takaki Y."/>
            <person name="Nishi S."/>
            <person name="Hori S."/>
            <person name="Arai W."/>
            <person name="Tsubouchi T."/>
            <person name="Morono Y."/>
            <person name="Uchiyama I."/>
            <person name="Ito T."/>
            <person name="Fujiyama A."/>
            <person name="Inagaki F."/>
            <person name="Takami H."/>
        </authorList>
    </citation>
    <scope>NUCLEOTIDE SEQUENCE</scope>
    <source>
        <strain evidence="1">Expedition CK06-06</strain>
    </source>
</reference>
<organism evidence="1">
    <name type="scientific">marine sediment metagenome</name>
    <dbReference type="NCBI Taxonomy" id="412755"/>
    <lineage>
        <taxon>unclassified sequences</taxon>
        <taxon>metagenomes</taxon>
        <taxon>ecological metagenomes</taxon>
    </lineage>
</organism>
<feature type="non-terminal residue" evidence="1">
    <location>
        <position position="1"/>
    </location>
</feature>
<gene>
    <name evidence="1" type="ORF">S01H1_16498</name>
</gene>
<dbReference type="EMBL" id="BARS01008682">
    <property type="protein sequence ID" value="GAF82345.1"/>
    <property type="molecule type" value="Genomic_DNA"/>
</dbReference>
<sequence length="47" mass="5359">LGSKYGARMCSGVVDFGLTYFICHKGEYQWGWDIAEVEEQQDSVIEL</sequence>
<protein>
    <submittedName>
        <fullName evidence="1">Uncharacterized protein</fullName>
    </submittedName>
</protein>
<accession>X0U1M3</accession>
<evidence type="ECO:0000313" key="1">
    <source>
        <dbReference type="EMBL" id="GAF82345.1"/>
    </source>
</evidence>
<dbReference type="AlphaFoldDB" id="X0U1M3"/>
<comment type="caution">
    <text evidence="1">The sequence shown here is derived from an EMBL/GenBank/DDBJ whole genome shotgun (WGS) entry which is preliminary data.</text>
</comment>